<organism evidence="6 7">
    <name type="scientific">Marasmiellus scandens</name>
    <dbReference type="NCBI Taxonomy" id="2682957"/>
    <lineage>
        <taxon>Eukaryota</taxon>
        <taxon>Fungi</taxon>
        <taxon>Dikarya</taxon>
        <taxon>Basidiomycota</taxon>
        <taxon>Agaricomycotina</taxon>
        <taxon>Agaricomycetes</taxon>
        <taxon>Agaricomycetidae</taxon>
        <taxon>Agaricales</taxon>
        <taxon>Marasmiineae</taxon>
        <taxon>Omphalotaceae</taxon>
        <taxon>Marasmiellus</taxon>
    </lineage>
</organism>
<evidence type="ECO:0000259" key="5">
    <source>
        <dbReference type="PROSITE" id="PS50865"/>
    </source>
</evidence>
<keyword evidence="1" id="KW-0479">Metal-binding</keyword>
<keyword evidence="2 4" id="KW-0863">Zinc-finger</keyword>
<accession>A0ABR1K441</accession>
<dbReference type="InterPro" id="IPR002893">
    <property type="entry name" value="Znf_MYND"/>
</dbReference>
<reference evidence="6 7" key="1">
    <citation type="submission" date="2024-01" db="EMBL/GenBank/DDBJ databases">
        <title>A draft genome for the cacao thread blight pathogen Marasmiellus scandens.</title>
        <authorList>
            <person name="Baruah I.K."/>
            <person name="Leung J."/>
            <person name="Bukari Y."/>
            <person name="Amoako-Attah I."/>
            <person name="Meinhardt L.W."/>
            <person name="Bailey B.A."/>
            <person name="Cohen S.P."/>
        </authorList>
    </citation>
    <scope>NUCLEOTIDE SEQUENCE [LARGE SCALE GENOMIC DNA]</scope>
    <source>
        <strain evidence="6 7">GH-19</strain>
    </source>
</reference>
<dbReference type="InterPro" id="IPR046824">
    <property type="entry name" value="Mss51-like_C"/>
</dbReference>
<keyword evidence="7" id="KW-1185">Reference proteome</keyword>
<dbReference type="Pfam" id="PF20179">
    <property type="entry name" value="MSS51_C"/>
    <property type="match status" value="1"/>
</dbReference>
<dbReference type="SUPFAM" id="SSF144232">
    <property type="entry name" value="HIT/MYND zinc finger-like"/>
    <property type="match status" value="1"/>
</dbReference>
<proteinExistence type="predicted"/>
<protein>
    <recommendedName>
        <fullName evidence="5">MYND-type domain-containing protein</fullName>
    </recommendedName>
</protein>
<sequence length="486" mass="54540">MLDPALFKGPPSPDRFYASINAIGKNLVECEKRGVVPPMYRFGAKEVCAGCLQEISPPKKPQRCSACKAVLFCSQECSKRAWNTNVAGGPKHKDLCSDNARHMLRLPDSRAIIEQFPWGRIETDGSFSRDIARGRFGVYGNNVGFWSDSGGLASHRASATHYKVPYTNSDIMKEMLASLDHLDGKDLLKPKHLTDEEGWRLPSDLIPYRDFTSHADKRPILVTDFGEPVKDWDSWYRWRKLPKESTAALLMHYPLSVYQLVVECLKVTHPRKGSVAKRIPLHIHVLGVEVELNYVPLFSELALLLPYHDIKLVLFGFSAHRIVAEARKHPQSVAAKCSLSTPVFSYTAPKECGSGTIDIYLHGNSPIWTPNEHRGTSNSGSSGLYGGRPDVLVACNAGLTTYPDWTPVVRAAHYFQIPFGVTEYTEQSAEHQRAMFPMMIGLDLVKKRDEYVIELNPFQHPGQRAVPMVRLPNLYNGFTMVVFKND</sequence>
<evidence type="ECO:0000256" key="3">
    <source>
        <dbReference type="ARBA" id="ARBA00022833"/>
    </source>
</evidence>
<evidence type="ECO:0000256" key="1">
    <source>
        <dbReference type="ARBA" id="ARBA00022723"/>
    </source>
</evidence>
<dbReference type="PANTHER" id="PTHR47570">
    <property type="entry name" value="ZINC ION BINDING PROTEIN"/>
    <property type="match status" value="1"/>
</dbReference>
<evidence type="ECO:0000256" key="4">
    <source>
        <dbReference type="PROSITE-ProRule" id="PRU00134"/>
    </source>
</evidence>
<evidence type="ECO:0000313" key="6">
    <source>
        <dbReference type="EMBL" id="KAK7472193.1"/>
    </source>
</evidence>
<dbReference type="EMBL" id="JBANRG010000001">
    <property type="protein sequence ID" value="KAK7472193.1"/>
    <property type="molecule type" value="Genomic_DNA"/>
</dbReference>
<name>A0ABR1K441_9AGAR</name>
<feature type="domain" description="MYND-type" evidence="5">
    <location>
        <begin position="48"/>
        <end position="96"/>
    </location>
</feature>
<dbReference type="Gene3D" id="6.10.140.2220">
    <property type="match status" value="1"/>
</dbReference>
<comment type="caution">
    <text evidence="6">The sequence shown here is derived from an EMBL/GenBank/DDBJ whole genome shotgun (WGS) entry which is preliminary data.</text>
</comment>
<dbReference type="Proteomes" id="UP001498398">
    <property type="component" value="Unassembled WGS sequence"/>
</dbReference>
<evidence type="ECO:0000256" key="2">
    <source>
        <dbReference type="ARBA" id="ARBA00022771"/>
    </source>
</evidence>
<dbReference type="Pfam" id="PF01753">
    <property type="entry name" value="zf-MYND"/>
    <property type="match status" value="1"/>
</dbReference>
<dbReference type="PANTHER" id="PTHR47570:SF1">
    <property type="entry name" value="ZINC ION BINDING PROTEIN"/>
    <property type="match status" value="1"/>
</dbReference>
<gene>
    <name evidence="6" type="ORF">VKT23_000315</name>
</gene>
<evidence type="ECO:0000313" key="7">
    <source>
        <dbReference type="Proteomes" id="UP001498398"/>
    </source>
</evidence>
<keyword evidence="3" id="KW-0862">Zinc</keyword>
<dbReference type="PROSITE" id="PS50865">
    <property type="entry name" value="ZF_MYND_2"/>
    <property type="match status" value="1"/>
</dbReference>